<dbReference type="EMBL" id="CAJVPL010003595">
    <property type="protein sequence ID" value="CAG8635456.1"/>
    <property type="molecule type" value="Genomic_DNA"/>
</dbReference>
<sequence length="177" mass="20232">MEDSYTFGHIGKPYYVWFPITRFLMVVKKKLASFGEPIDIGPTSTGKLSTPELVNTRMTLETALLFPGWHLILLNWRELLLIGDSKAQSLVDFRDIERAVKFCSKLGYFKRRIEENSMLTISINADSRWALIDLDDLVSALSFFAIDDNGLLRPNLEDKHRHRIYTLTGPELVSGPI</sequence>
<keyword evidence="2" id="KW-1185">Reference proteome</keyword>
<proteinExistence type="predicted"/>
<accession>A0A9N9DEL5</accession>
<gene>
    <name evidence="1" type="ORF">AGERDE_LOCUS10725</name>
</gene>
<comment type="caution">
    <text evidence="1">The sequence shown here is derived from an EMBL/GenBank/DDBJ whole genome shotgun (WGS) entry which is preliminary data.</text>
</comment>
<evidence type="ECO:0000313" key="1">
    <source>
        <dbReference type="EMBL" id="CAG8635456.1"/>
    </source>
</evidence>
<protein>
    <submittedName>
        <fullName evidence="1">11430_t:CDS:1</fullName>
    </submittedName>
</protein>
<dbReference type="OrthoDB" id="10254221at2759"/>
<dbReference type="AlphaFoldDB" id="A0A9N9DEL5"/>
<organism evidence="1 2">
    <name type="scientific">Ambispora gerdemannii</name>
    <dbReference type="NCBI Taxonomy" id="144530"/>
    <lineage>
        <taxon>Eukaryota</taxon>
        <taxon>Fungi</taxon>
        <taxon>Fungi incertae sedis</taxon>
        <taxon>Mucoromycota</taxon>
        <taxon>Glomeromycotina</taxon>
        <taxon>Glomeromycetes</taxon>
        <taxon>Archaeosporales</taxon>
        <taxon>Ambisporaceae</taxon>
        <taxon>Ambispora</taxon>
    </lineage>
</organism>
<feature type="non-terminal residue" evidence="1">
    <location>
        <position position="1"/>
    </location>
</feature>
<name>A0A9N9DEL5_9GLOM</name>
<dbReference type="Proteomes" id="UP000789831">
    <property type="component" value="Unassembled WGS sequence"/>
</dbReference>
<evidence type="ECO:0000313" key="2">
    <source>
        <dbReference type="Proteomes" id="UP000789831"/>
    </source>
</evidence>
<reference evidence="1" key="1">
    <citation type="submission" date="2021-06" db="EMBL/GenBank/DDBJ databases">
        <authorList>
            <person name="Kallberg Y."/>
            <person name="Tangrot J."/>
            <person name="Rosling A."/>
        </authorList>
    </citation>
    <scope>NUCLEOTIDE SEQUENCE</scope>
    <source>
        <strain evidence="1">MT106</strain>
    </source>
</reference>